<dbReference type="Gene3D" id="3.40.47.10">
    <property type="match status" value="1"/>
</dbReference>
<dbReference type="EMBL" id="SODV01000001">
    <property type="protein sequence ID" value="TDX01345.1"/>
    <property type="molecule type" value="Genomic_DNA"/>
</dbReference>
<dbReference type="SMART" id="SM00825">
    <property type="entry name" value="PKS_KS"/>
    <property type="match status" value="1"/>
</dbReference>
<keyword evidence="7" id="KW-0012">Acyltransferase</keyword>
<keyword evidence="5" id="KW-0963">Cytoplasm</keyword>
<dbReference type="Pfam" id="PF00109">
    <property type="entry name" value="ketoacyl-synt"/>
    <property type="match status" value="1"/>
</dbReference>
<gene>
    <name evidence="15" type="ORF">EDB95_2379</name>
</gene>
<evidence type="ECO:0000256" key="13">
    <source>
        <dbReference type="RuleBase" id="RU003694"/>
    </source>
</evidence>
<protein>
    <recommendedName>
        <fullName evidence="8">3-oxoacyl-[acyl-carrier-protein] synthase 1</fullName>
        <ecNumber evidence="4">2.3.1.41</ecNumber>
    </recommendedName>
    <alternativeName>
        <fullName evidence="9">3-oxoacyl-[acyl-carrier-protein] synthase I</fullName>
    </alternativeName>
    <alternativeName>
        <fullName evidence="10">Beta-ketoacyl-ACP synthase I</fullName>
    </alternativeName>
</protein>
<comment type="subcellular location">
    <subcellularLocation>
        <location evidence="1">Cytoplasm</location>
    </subcellularLocation>
</comment>
<evidence type="ECO:0000256" key="12">
    <source>
        <dbReference type="ARBA" id="ARBA00048506"/>
    </source>
</evidence>
<keyword evidence="6 13" id="KW-0808">Transferase</keyword>
<dbReference type="Pfam" id="PF02801">
    <property type="entry name" value="Ketoacyl-synt_C"/>
    <property type="match status" value="1"/>
</dbReference>
<dbReference type="AlphaFoldDB" id="A0A4R8DV50"/>
<comment type="similarity">
    <text evidence="2 13">Belongs to the thiolase-like superfamily. Beta-ketoacyl-ACP synthases family.</text>
</comment>
<dbReference type="OrthoDB" id="9808669at2"/>
<evidence type="ECO:0000256" key="10">
    <source>
        <dbReference type="ARBA" id="ARBA00042143"/>
    </source>
</evidence>
<evidence type="ECO:0000256" key="6">
    <source>
        <dbReference type="ARBA" id="ARBA00022679"/>
    </source>
</evidence>
<keyword evidence="16" id="KW-1185">Reference proteome</keyword>
<dbReference type="RefSeq" id="WP_133993798.1">
    <property type="nucleotide sequence ID" value="NZ_SODV01000001.1"/>
</dbReference>
<comment type="subunit">
    <text evidence="3">Homodimer.</text>
</comment>
<dbReference type="GO" id="GO:0004315">
    <property type="term" value="F:3-oxoacyl-[acyl-carrier-protein] synthase activity"/>
    <property type="evidence" value="ECO:0007669"/>
    <property type="project" value="UniProtKB-EC"/>
</dbReference>
<sequence>MKKRRVVVTGLGVVSPNGKDVPSFLEAIRSGTSGLRYMPEFEQLKYLCQVTGRPPFDWEHLKDFIPEVTFHGLRGMGIGYGLQAAAEAWNDAGLIMETEQPRWDTGIVFGNSTADSALMANVMQKVDALEAKKLGSRVVEQTMNSGVTAYITGRLGLANKIVTNSAACATGSQALLMGYEYIAHGLADRMIAGSTEYVDTYIFGAFDAMRVLSRKFNREPEKASRPMSRTAGGFVPSSGAGALILEDMDTALARGARIYAEFKGGATNSGGQRGGGSMTAPNAEGVVRCIREALRATETDPASIDLISGHLTATLGDLPEIQNWILALDRKETNFPWVNSLKSMIGHCLSAAGSIESVATVLQIHHQFIHPTINLEDPNPEIVKRIDMERIPTTSLPARINTVAKANFGFGDVNACLIFTKWNEHG</sequence>
<evidence type="ECO:0000256" key="2">
    <source>
        <dbReference type="ARBA" id="ARBA00008467"/>
    </source>
</evidence>
<evidence type="ECO:0000256" key="4">
    <source>
        <dbReference type="ARBA" id="ARBA00013191"/>
    </source>
</evidence>
<dbReference type="GO" id="GO:0006633">
    <property type="term" value="P:fatty acid biosynthetic process"/>
    <property type="evidence" value="ECO:0007669"/>
    <property type="project" value="TreeGrafter"/>
</dbReference>
<dbReference type="InterPro" id="IPR014031">
    <property type="entry name" value="Ketoacyl_synth_C"/>
</dbReference>
<dbReference type="GO" id="GO:0005829">
    <property type="term" value="C:cytosol"/>
    <property type="evidence" value="ECO:0007669"/>
    <property type="project" value="TreeGrafter"/>
</dbReference>
<dbReference type="InterPro" id="IPR016039">
    <property type="entry name" value="Thiolase-like"/>
</dbReference>
<evidence type="ECO:0000313" key="15">
    <source>
        <dbReference type="EMBL" id="TDX01345.1"/>
    </source>
</evidence>
<dbReference type="InterPro" id="IPR020841">
    <property type="entry name" value="PKS_Beta-ketoAc_synthase_dom"/>
</dbReference>
<dbReference type="PANTHER" id="PTHR11712">
    <property type="entry name" value="POLYKETIDE SYNTHASE-RELATED"/>
    <property type="match status" value="1"/>
</dbReference>
<dbReference type="SUPFAM" id="SSF53901">
    <property type="entry name" value="Thiolase-like"/>
    <property type="match status" value="2"/>
</dbReference>
<dbReference type="InterPro" id="IPR000794">
    <property type="entry name" value="Beta-ketoacyl_synthase"/>
</dbReference>
<evidence type="ECO:0000256" key="11">
    <source>
        <dbReference type="ARBA" id="ARBA00048121"/>
    </source>
</evidence>
<comment type="caution">
    <text evidence="15">The sequence shown here is derived from an EMBL/GenBank/DDBJ whole genome shotgun (WGS) entry which is preliminary data.</text>
</comment>
<evidence type="ECO:0000313" key="16">
    <source>
        <dbReference type="Proteomes" id="UP000294498"/>
    </source>
</evidence>
<dbReference type="EC" id="2.3.1.41" evidence="4"/>
<proteinExistence type="inferred from homology"/>
<dbReference type="PROSITE" id="PS52004">
    <property type="entry name" value="KS3_2"/>
    <property type="match status" value="1"/>
</dbReference>
<comment type="catalytic activity">
    <reaction evidence="12">
        <text>a fatty acyl-[ACP] + malonyl-[ACP] + H(+) = a 3-oxoacyl-[ACP] + holo-[ACP] + CO2</text>
        <dbReference type="Rhea" id="RHEA:22836"/>
        <dbReference type="Rhea" id="RHEA-COMP:9623"/>
        <dbReference type="Rhea" id="RHEA-COMP:9685"/>
        <dbReference type="Rhea" id="RHEA-COMP:9916"/>
        <dbReference type="Rhea" id="RHEA-COMP:14125"/>
        <dbReference type="ChEBI" id="CHEBI:15378"/>
        <dbReference type="ChEBI" id="CHEBI:16526"/>
        <dbReference type="ChEBI" id="CHEBI:64479"/>
        <dbReference type="ChEBI" id="CHEBI:78449"/>
        <dbReference type="ChEBI" id="CHEBI:78776"/>
        <dbReference type="ChEBI" id="CHEBI:138651"/>
        <dbReference type="EC" id="2.3.1.41"/>
    </reaction>
    <physiologicalReaction direction="left-to-right" evidence="12">
        <dbReference type="Rhea" id="RHEA:22837"/>
    </physiologicalReaction>
</comment>
<dbReference type="CDD" id="cd00834">
    <property type="entry name" value="KAS_I_II"/>
    <property type="match status" value="1"/>
</dbReference>
<evidence type="ECO:0000256" key="1">
    <source>
        <dbReference type="ARBA" id="ARBA00004496"/>
    </source>
</evidence>
<name>A0A4R8DV50_9BACT</name>
<dbReference type="PANTHER" id="PTHR11712:SF306">
    <property type="entry name" value="3-OXOACYL-[ACYL-CARRIER-PROTEIN] SYNTHASE 1"/>
    <property type="match status" value="1"/>
</dbReference>
<evidence type="ECO:0000256" key="3">
    <source>
        <dbReference type="ARBA" id="ARBA00011738"/>
    </source>
</evidence>
<evidence type="ECO:0000256" key="5">
    <source>
        <dbReference type="ARBA" id="ARBA00022490"/>
    </source>
</evidence>
<accession>A0A4R8DV50</accession>
<evidence type="ECO:0000256" key="7">
    <source>
        <dbReference type="ARBA" id="ARBA00023315"/>
    </source>
</evidence>
<feature type="domain" description="Ketosynthase family 3 (KS3)" evidence="14">
    <location>
        <begin position="3"/>
        <end position="421"/>
    </location>
</feature>
<dbReference type="Proteomes" id="UP000294498">
    <property type="component" value="Unassembled WGS sequence"/>
</dbReference>
<evidence type="ECO:0000256" key="9">
    <source>
        <dbReference type="ARBA" id="ARBA00041620"/>
    </source>
</evidence>
<reference evidence="15 16" key="1">
    <citation type="submission" date="2019-03" db="EMBL/GenBank/DDBJ databases">
        <title>Genomic Encyclopedia of Type Strains, Phase IV (KMG-IV): sequencing the most valuable type-strain genomes for metagenomic binning, comparative biology and taxonomic classification.</title>
        <authorList>
            <person name="Goeker M."/>
        </authorList>
    </citation>
    <scope>NUCLEOTIDE SEQUENCE [LARGE SCALE GENOMIC DNA]</scope>
    <source>
        <strain evidence="15 16">DSM 100059</strain>
    </source>
</reference>
<dbReference type="InterPro" id="IPR014030">
    <property type="entry name" value="Ketoacyl_synth_N"/>
</dbReference>
<comment type="catalytic activity">
    <reaction evidence="11">
        <text>(3Z)-decenoyl-[ACP] + malonyl-[ACP] + H(+) = 3-oxo-(5Z)-dodecenoyl-[ACP] + holo-[ACP] + CO2</text>
        <dbReference type="Rhea" id="RHEA:54940"/>
        <dbReference type="Rhea" id="RHEA-COMP:9623"/>
        <dbReference type="Rhea" id="RHEA-COMP:9685"/>
        <dbReference type="Rhea" id="RHEA-COMP:9927"/>
        <dbReference type="Rhea" id="RHEA-COMP:14042"/>
        <dbReference type="ChEBI" id="CHEBI:15378"/>
        <dbReference type="ChEBI" id="CHEBI:16526"/>
        <dbReference type="ChEBI" id="CHEBI:64479"/>
        <dbReference type="ChEBI" id="CHEBI:78449"/>
        <dbReference type="ChEBI" id="CHEBI:78798"/>
        <dbReference type="ChEBI" id="CHEBI:138410"/>
    </reaction>
    <physiologicalReaction direction="left-to-right" evidence="11">
        <dbReference type="Rhea" id="RHEA:54941"/>
    </physiologicalReaction>
</comment>
<organism evidence="15 16">
    <name type="scientific">Dinghuibacter silviterrae</name>
    <dbReference type="NCBI Taxonomy" id="1539049"/>
    <lineage>
        <taxon>Bacteria</taxon>
        <taxon>Pseudomonadati</taxon>
        <taxon>Bacteroidota</taxon>
        <taxon>Chitinophagia</taxon>
        <taxon>Chitinophagales</taxon>
        <taxon>Chitinophagaceae</taxon>
        <taxon>Dinghuibacter</taxon>
    </lineage>
</organism>
<evidence type="ECO:0000259" key="14">
    <source>
        <dbReference type="PROSITE" id="PS52004"/>
    </source>
</evidence>
<evidence type="ECO:0000256" key="8">
    <source>
        <dbReference type="ARBA" id="ARBA00039450"/>
    </source>
</evidence>